<comment type="similarity">
    <text evidence="2 8">Belongs to the flagella basal body rod proteins family.</text>
</comment>
<feature type="domain" description="Flagellar basal body rod protein N-terminal" evidence="9">
    <location>
        <begin position="5"/>
        <end position="35"/>
    </location>
</feature>
<keyword evidence="12" id="KW-0282">Flagellum</keyword>
<dbReference type="Pfam" id="PF22692">
    <property type="entry name" value="LlgE_F_G_D1"/>
    <property type="match status" value="1"/>
</dbReference>
<dbReference type="EMBL" id="JACOGA010000015">
    <property type="protein sequence ID" value="MBC3875068.1"/>
    <property type="molecule type" value="Genomic_DNA"/>
</dbReference>
<evidence type="ECO:0000256" key="3">
    <source>
        <dbReference type="ARBA" id="ARBA00017948"/>
    </source>
</evidence>
<keyword evidence="13" id="KW-1185">Reference proteome</keyword>
<dbReference type="RefSeq" id="WP_186943044.1">
    <property type="nucleotide sequence ID" value="NZ_JACOGA010000015.1"/>
</dbReference>
<dbReference type="Pfam" id="PF00460">
    <property type="entry name" value="Flg_bb_rod"/>
    <property type="match status" value="1"/>
</dbReference>
<feature type="domain" description="Flagellar basal-body/hook protein C-terminal" evidence="10">
    <location>
        <begin position="219"/>
        <end position="263"/>
    </location>
</feature>
<dbReference type="InterPro" id="IPR020013">
    <property type="entry name" value="Flagellar_FlgE/F/G"/>
</dbReference>
<reference evidence="12 13" key="1">
    <citation type="submission" date="2020-08" db="EMBL/GenBank/DDBJ databases">
        <title>Novel species isolated from subtropical streams in China.</title>
        <authorList>
            <person name="Lu H."/>
        </authorList>
    </citation>
    <scope>NUCLEOTIDE SEQUENCE [LARGE SCALE GENOMIC DNA]</scope>
    <source>
        <strain evidence="12 13">LX15W</strain>
    </source>
</reference>
<evidence type="ECO:0000256" key="7">
    <source>
        <dbReference type="NCBIfam" id="TIGR02488"/>
    </source>
</evidence>
<dbReference type="PANTHER" id="PTHR30435:SF19">
    <property type="entry name" value="FLAGELLAR BASAL-BODY ROD PROTEIN FLGG"/>
    <property type="match status" value="1"/>
</dbReference>
<keyword evidence="4 8" id="KW-0975">Bacterial flagellum</keyword>
<dbReference type="NCBIfam" id="TIGR03506">
    <property type="entry name" value="FlgEFG_subfam"/>
    <property type="match status" value="2"/>
</dbReference>
<name>A0ABR6YEU8_9BURK</name>
<feature type="domain" description="Flagellar hook protein FlgE/F/G-like D1" evidence="11">
    <location>
        <begin position="99"/>
        <end position="161"/>
    </location>
</feature>
<comment type="subunit">
    <text evidence="5 8">The basal body constitutes a major portion of the flagellar organelle and consists of four rings (L,P,S, and M) mounted on a central rod. The rod consists of about 26 subunits of FlgG in the distal portion, and FlgB, FlgC and FlgF are thought to build up the proximal portion of the rod with about 6 subunits each.</text>
</comment>
<dbReference type="InterPro" id="IPR012834">
    <property type="entry name" value="FlgG_G_neg"/>
</dbReference>
<organism evidence="12 13">
    <name type="scientific">Undibacterium flavidum</name>
    <dbReference type="NCBI Taxonomy" id="2762297"/>
    <lineage>
        <taxon>Bacteria</taxon>
        <taxon>Pseudomonadati</taxon>
        <taxon>Pseudomonadota</taxon>
        <taxon>Betaproteobacteria</taxon>
        <taxon>Burkholderiales</taxon>
        <taxon>Oxalobacteraceae</taxon>
        <taxon>Undibacterium</taxon>
    </lineage>
</organism>
<evidence type="ECO:0000256" key="2">
    <source>
        <dbReference type="ARBA" id="ARBA00009677"/>
    </source>
</evidence>
<accession>A0ABR6YEU8</accession>
<dbReference type="InterPro" id="IPR019776">
    <property type="entry name" value="Flagellar_basal_body_rod_CS"/>
</dbReference>
<comment type="subcellular location">
    <subcellularLocation>
        <location evidence="1 8">Bacterial flagellum basal body</location>
    </subcellularLocation>
</comment>
<protein>
    <recommendedName>
        <fullName evidence="3 7">Flagellar basal-body rod protein FlgG</fullName>
    </recommendedName>
    <alternativeName>
        <fullName evidence="6 8">Distal rod protein</fullName>
    </alternativeName>
</protein>
<evidence type="ECO:0000259" key="10">
    <source>
        <dbReference type="Pfam" id="PF06429"/>
    </source>
</evidence>
<keyword evidence="12" id="KW-0969">Cilium</keyword>
<dbReference type="InterPro" id="IPR037925">
    <property type="entry name" value="FlgE/F/G-like"/>
</dbReference>
<dbReference type="Proteomes" id="UP000624279">
    <property type="component" value="Unassembled WGS sequence"/>
</dbReference>
<proteinExistence type="inferred from homology"/>
<dbReference type="PROSITE" id="PS00588">
    <property type="entry name" value="FLAGELLA_BB_ROD"/>
    <property type="match status" value="1"/>
</dbReference>
<dbReference type="SUPFAM" id="SSF117143">
    <property type="entry name" value="Flagellar hook protein flgE"/>
    <property type="match status" value="1"/>
</dbReference>
<evidence type="ECO:0000259" key="9">
    <source>
        <dbReference type="Pfam" id="PF00460"/>
    </source>
</evidence>
<evidence type="ECO:0000256" key="6">
    <source>
        <dbReference type="ARBA" id="ARBA00032912"/>
    </source>
</evidence>
<dbReference type="NCBIfam" id="TIGR02488">
    <property type="entry name" value="flgG_G_neg"/>
    <property type="match status" value="1"/>
</dbReference>
<evidence type="ECO:0000256" key="8">
    <source>
        <dbReference type="RuleBase" id="RU362116"/>
    </source>
</evidence>
<keyword evidence="12" id="KW-0966">Cell projection</keyword>
<dbReference type="InterPro" id="IPR001444">
    <property type="entry name" value="Flag_bb_rod_N"/>
</dbReference>
<evidence type="ECO:0000259" key="11">
    <source>
        <dbReference type="Pfam" id="PF22692"/>
    </source>
</evidence>
<evidence type="ECO:0000256" key="4">
    <source>
        <dbReference type="ARBA" id="ARBA00023143"/>
    </source>
</evidence>
<dbReference type="Pfam" id="PF06429">
    <property type="entry name" value="Flg_bbr_C"/>
    <property type="match status" value="1"/>
</dbReference>
<evidence type="ECO:0000313" key="13">
    <source>
        <dbReference type="Proteomes" id="UP000624279"/>
    </source>
</evidence>
<dbReference type="PANTHER" id="PTHR30435">
    <property type="entry name" value="FLAGELLAR PROTEIN"/>
    <property type="match status" value="1"/>
</dbReference>
<evidence type="ECO:0000313" key="12">
    <source>
        <dbReference type="EMBL" id="MBC3875068.1"/>
    </source>
</evidence>
<gene>
    <name evidence="12" type="primary">flgG</name>
    <name evidence="12" type="ORF">H8K55_15875</name>
</gene>
<sequence length="265" mass="27777">MSKSLYIGATGMQAQQANVDAIANNLANANTPGYKKSRVSFTDMMVQDVARTNPLGGAENEVGLAANLARIGAGVRIAATGKMFDQGELKRTDSALDIAIQGDGFIEINMPDGSVAYSRGGTLKLTKEGQLALASGPTLKASMVIPDSAQSMTIAGDGTVRYRLAGQSTDVEAGKIELVNFVSPGQLSVVGDNLYKANEASGEALNSSFGDVGVGTISQGYVEASNVKMVEEMVNLMIAQRTYEANVKLVQAADEMQGMINNLRK</sequence>
<comment type="caution">
    <text evidence="12">The sequence shown here is derived from an EMBL/GenBank/DDBJ whole genome shotgun (WGS) entry which is preliminary data.</text>
</comment>
<dbReference type="InterPro" id="IPR010930">
    <property type="entry name" value="Flg_bb/hook_C_dom"/>
</dbReference>
<dbReference type="InterPro" id="IPR053967">
    <property type="entry name" value="LlgE_F_G-like_D1"/>
</dbReference>
<evidence type="ECO:0000256" key="1">
    <source>
        <dbReference type="ARBA" id="ARBA00004117"/>
    </source>
</evidence>
<evidence type="ECO:0000256" key="5">
    <source>
        <dbReference type="ARBA" id="ARBA00025933"/>
    </source>
</evidence>